<proteinExistence type="predicted"/>
<gene>
    <name evidence="1" type="ORF">QH73_0025935</name>
</gene>
<dbReference type="OrthoDB" id="163232at2"/>
<name>A0A9X5EAS5_9CYAN</name>
<keyword evidence="2" id="KW-1185">Reference proteome</keyword>
<dbReference type="RefSeq" id="WP_052289801.1">
    <property type="nucleotide sequence ID" value="NZ_JTJC03000017.1"/>
</dbReference>
<evidence type="ECO:0000313" key="1">
    <source>
        <dbReference type="EMBL" id="NHC38018.1"/>
    </source>
</evidence>
<sequence length="224" mass="27139">MDRKFRIARVWSNRELRKLAPLFKGDVVNISAWDDRDKEGGYYQDYFTQKARYYFTNYSGERGWQGKENEYFLDLTQELPSELQQRFDVVFNHTTLEHVFDVRKAFQNLCLVSKDIVIVVVPFCQKQHGKDMYCDFWRFTPICLRYLFKENDFEVIYEAQSRHRNAAIYLLFVGSRYSEKWRHIMPAYKEIKECGNWIGHPLHPLNFQLIKNFLSFLKNFRFAF</sequence>
<reference evidence="1 2" key="1">
    <citation type="journal article" date="2015" name="Genome Announc.">
        <title>Draft Genome Sequence of the Terrestrial Cyanobacterium Scytonema millei VB511283, Isolated from Eastern India.</title>
        <authorList>
            <person name="Sen D."/>
            <person name="Chandrababunaidu M.M."/>
            <person name="Singh D."/>
            <person name="Sanghi N."/>
            <person name="Ghorai A."/>
            <person name="Mishra G.P."/>
            <person name="Madduluri M."/>
            <person name="Adhikary S.P."/>
            <person name="Tripathy S."/>
        </authorList>
    </citation>
    <scope>NUCLEOTIDE SEQUENCE [LARGE SCALE GENOMIC DNA]</scope>
    <source>
        <strain evidence="1 2">VB511283</strain>
    </source>
</reference>
<organism evidence="1 2">
    <name type="scientific">Scytonema millei VB511283</name>
    <dbReference type="NCBI Taxonomy" id="1245923"/>
    <lineage>
        <taxon>Bacteria</taxon>
        <taxon>Bacillati</taxon>
        <taxon>Cyanobacteriota</taxon>
        <taxon>Cyanophyceae</taxon>
        <taxon>Nostocales</taxon>
        <taxon>Scytonemataceae</taxon>
        <taxon>Scytonema</taxon>
    </lineage>
</organism>
<dbReference type="SUPFAM" id="SSF53335">
    <property type="entry name" value="S-adenosyl-L-methionine-dependent methyltransferases"/>
    <property type="match status" value="1"/>
</dbReference>
<dbReference type="AlphaFoldDB" id="A0A9X5EAS5"/>
<dbReference type="InterPro" id="IPR029063">
    <property type="entry name" value="SAM-dependent_MTases_sf"/>
</dbReference>
<dbReference type="EMBL" id="JTJC03000017">
    <property type="protein sequence ID" value="NHC38018.1"/>
    <property type="molecule type" value="Genomic_DNA"/>
</dbReference>
<accession>A0A9X5EAS5</accession>
<dbReference type="Gene3D" id="3.40.50.150">
    <property type="entry name" value="Vaccinia Virus protein VP39"/>
    <property type="match status" value="1"/>
</dbReference>
<dbReference type="Proteomes" id="UP000031532">
    <property type="component" value="Unassembled WGS sequence"/>
</dbReference>
<comment type="caution">
    <text evidence="1">The sequence shown here is derived from an EMBL/GenBank/DDBJ whole genome shotgun (WGS) entry which is preliminary data.</text>
</comment>
<evidence type="ECO:0000313" key="2">
    <source>
        <dbReference type="Proteomes" id="UP000031532"/>
    </source>
</evidence>
<protein>
    <submittedName>
        <fullName evidence="1">Uncharacterized protein</fullName>
    </submittedName>
</protein>